<organism evidence="4 5">
    <name type="scientific">Fructilactobacillus hinvesii</name>
    <dbReference type="NCBI Taxonomy" id="2940300"/>
    <lineage>
        <taxon>Bacteria</taxon>
        <taxon>Bacillati</taxon>
        <taxon>Bacillota</taxon>
        <taxon>Bacilli</taxon>
        <taxon>Lactobacillales</taxon>
        <taxon>Lactobacillaceae</taxon>
        <taxon>Fructilactobacillus</taxon>
    </lineage>
</organism>
<evidence type="ECO:0000256" key="1">
    <source>
        <dbReference type="ARBA" id="ARBA00023125"/>
    </source>
</evidence>
<dbReference type="Proteomes" id="UP001057025">
    <property type="component" value="Chromosome"/>
</dbReference>
<accession>A0ABY5BSU7</accession>
<reference evidence="4" key="1">
    <citation type="submission" date="2022-05" db="EMBL/GenBank/DDBJ databases">
        <authorList>
            <person name="Oliphant S.A."/>
            <person name="Watson-Haigh N.S."/>
            <person name="Sumby K.M."/>
            <person name="Gardner J.M."/>
            <person name="Jiranek V."/>
        </authorList>
    </citation>
    <scope>NUCLEOTIDE SEQUENCE</scope>
    <source>
        <strain evidence="4">KI11_C11</strain>
    </source>
</reference>
<dbReference type="RefSeq" id="WP_252797294.1">
    <property type="nucleotide sequence ID" value="NZ_CP097118.1"/>
</dbReference>
<feature type="domain" description="HTH tetR-type" evidence="3">
    <location>
        <begin position="8"/>
        <end position="68"/>
    </location>
</feature>
<dbReference type="Gene3D" id="1.10.357.10">
    <property type="entry name" value="Tetracycline Repressor, domain 2"/>
    <property type="match status" value="1"/>
</dbReference>
<dbReference type="InterPro" id="IPR001647">
    <property type="entry name" value="HTH_TetR"/>
</dbReference>
<keyword evidence="1 2" id="KW-0238">DNA-binding</keyword>
<keyword evidence="5" id="KW-1185">Reference proteome</keyword>
<evidence type="ECO:0000256" key="2">
    <source>
        <dbReference type="PROSITE-ProRule" id="PRU00335"/>
    </source>
</evidence>
<dbReference type="InterPro" id="IPR050624">
    <property type="entry name" value="HTH-type_Tx_Regulator"/>
</dbReference>
<gene>
    <name evidence="4" type="ORF">M3M39_00520</name>
</gene>
<proteinExistence type="predicted"/>
<protein>
    <submittedName>
        <fullName evidence="4">TetR/AcrR family transcriptional regulator</fullName>
    </submittedName>
</protein>
<dbReference type="EMBL" id="CP097118">
    <property type="protein sequence ID" value="USS88005.1"/>
    <property type="molecule type" value="Genomic_DNA"/>
</dbReference>
<evidence type="ECO:0000313" key="5">
    <source>
        <dbReference type="Proteomes" id="UP001057025"/>
    </source>
</evidence>
<name>A0ABY5BSU7_9LACO</name>
<sequence>MAKQTRKTSTVADIQEALIQLIHEKGLQNLNVTDITRTAGIGRGTFYTHYLDKADLVNQLENELLQKLQTDLNQIMPDAMKWLVGAAPTTASFITETLKNFYANQRLIAALLGEQGDPYFLNRIKQVVFADLDAALTQFGNHVHGPKTIPLDYVREFIIDEIMGVIVYWIKKPHPEPPIVVAEIIANLQQMAPFQLLSLTKNQQEELHDE</sequence>
<dbReference type="InterPro" id="IPR039532">
    <property type="entry name" value="TetR_C_Firmicutes"/>
</dbReference>
<dbReference type="PRINTS" id="PR00455">
    <property type="entry name" value="HTHTETR"/>
</dbReference>
<evidence type="ECO:0000259" key="3">
    <source>
        <dbReference type="PROSITE" id="PS50977"/>
    </source>
</evidence>
<dbReference type="SUPFAM" id="SSF46689">
    <property type="entry name" value="Homeodomain-like"/>
    <property type="match status" value="1"/>
</dbReference>
<dbReference type="Pfam" id="PF00440">
    <property type="entry name" value="TetR_N"/>
    <property type="match status" value="1"/>
</dbReference>
<evidence type="ECO:0000313" key="4">
    <source>
        <dbReference type="EMBL" id="USS88005.1"/>
    </source>
</evidence>
<dbReference type="PROSITE" id="PS50977">
    <property type="entry name" value="HTH_TETR_2"/>
    <property type="match status" value="1"/>
</dbReference>
<feature type="DNA-binding region" description="H-T-H motif" evidence="2">
    <location>
        <begin position="31"/>
        <end position="50"/>
    </location>
</feature>
<dbReference type="PANTHER" id="PTHR43479">
    <property type="entry name" value="ACREF/ENVCD OPERON REPRESSOR-RELATED"/>
    <property type="match status" value="1"/>
</dbReference>
<dbReference type="InterPro" id="IPR009057">
    <property type="entry name" value="Homeodomain-like_sf"/>
</dbReference>
<dbReference type="Pfam" id="PF14278">
    <property type="entry name" value="TetR_C_8"/>
    <property type="match status" value="1"/>
</dbReference>
<dbReference type="PANTHER" id="PTHR43479:SF11">
    <property type="entry name" value="ACREF_ENVCD OPERON REPRESSOR-RELATED"/>
    <property type="match status" value="1"/>
</dbReference>